<sequence>MGRRKGVIRWVGCLFERWIYLFLHFFISPNIRRLHAQDLEQLGCWMVLKRGNLGQLSATLSVADRIMAFHTDSRQPGSCIPGIFQLL</sequence>
<dbReference type="AlphaFoldDB" id="A0AAV9HRE4"/>
<comment type="caution">
    <text evidence="1">The sequence shown here is derived from an EMBL/GenBank/DDBJ whole genome shotgun (WGS) entry which is preliminary data.</text>
</comment>
<dbReference type="Proteomes" id="UP001321749">
    <property type="component" value="Unassembled WGS sequence"/>
</dbReference>
<keyword evidence="2" id="KW-1185">Reference proteome</keyword>
<reference evidence="1" key="1">
    <citation type="journal article" date="2023" name="Mol. Phylogenet. Evol.">
        <title>Genome-scale phylogeny and comparative genomics of the fungal order Sordariales.</title>
        <authorList>
            <person name="Hensen N."/>
            <person name="Bonometti L."/>
            <person name="Westerberg I."/>
            <person name="Brannstrom I.O."/>
            <person name="Guillou S."/>
            <person name="Cros-Aarteil S."/>
            <person name="Calhoun S."/>
            <person name="Haridas S."/>
            <person name="Kuo A."/>
            <person name="Mondo S."/>
            <person name="Pangilinan J."/>
            <person name="Riley R."/>
            <person name="LaButti K."/>
            <person name="Andreopoulos B."/>
            <person name="Lipzen A."/>
            <person name="Chen C."/>
            <person name="Yan M."/>
            <person name="Daum C."/>
            <person name="Ng V."/>
            <person name="Clum A."/>
            <person name="Steindorff A."/>
            <person name="Ohm R.A."/>
            <person name="Martin F."/>
            <person name="Silar P."/>
            <person name="Natvig D.O."/>
            <person name="Lalanne C."/>
            <person name="Gautier V."/>
            <person name="Ament-Velasquez S.L."/>
            <person name="Kruys A."/>
            <person name="Hutchinson M.I."/>
            <person name="Powell A.J."/>
            <person name="Barry K."/>
            <person name="Miller A.N."/>
            <person name="Grigoriev I.V."/>
            <person name="Debuchy R."/>
            <person name="Gladieux P."/>
            <person name="Hiltunen Thoren M."/>
            <person name="Johannesson H."/>
        </authorList>
    </citation>
    <scope>NUCLEOTIDE SEQUENCE</scope>
    <source>
        <strain evidence="1">PSN324</strain>
    </source>
</reference>
<protein>
    <submittedName>
        <fullName evidence="1">Uncharacterized protein</fullName>
    </submittedName>
</protein>
<name>A0AAV9HRE4_9PEZI</name>
<dbReference type="EMBL" id="MU864974">
    <property type="protein sequence ID" value="KAK4462301.1"/>
    <property type="molecule type" value="Genomic_DNA"/>
</dbReference>
<gene>
    <name evidence="1" type="ORF">QBC42DRAFT_268082</name>
</gene>
<organism evidence="1 2">
    <name type="scientific">Cladorrhinum samala</name>
    <dbReference type="NCBI Taxonomy" id="585594"/>
    <lineage>
        <taxon>Eukaryota</taxon>
        <taxon>Fungi</taxon>
        <taxon>Dikarya</taxon>
        <taxon>Ascomycota</taxon>
        <taxon>Pezizomycotina</taxon>
        <taxon>Sordariomycetes</taxon>
        <taxon>Sordariomycetidae</taxon>
        <taxon>Sordariales</taxon>
        <taxon>Podosporaceae</taxon>
        <taxon>Cladorrhinum</taxon>
    </lineage>
</organism>
<accession>A0AAV9HRE4</accession>
<evidence type="ECO:0000313" key="1">
    <source>
        <dbReference type="EMBL" id="KAK4462301.1"/>
    </source>
</evidence>
<feature type="non-terminal residue" evidence="1">
    <location>
        <position position="87"/>
    </location>
</feature>
<reference evidence="1" key="2">
    <citation type="submission" date="2023-06" db="EMBL/GenBank/DDBJ databases">
        <authorList>
            <consortium name="Lawrence Berkeley National Laboratory"/>
            <person name="Mondo S.J."/>
            <person name="Hensen N."/>
            <person name="Bonometti L."/>
            <person name="Westerberg I."/>
            <person name="Brannstrom I.O."/>
            <person name="Guillou S."/>
            <person name="Cros-Aarteil S."/>
            <person name="Calhoun S."/>
            <person name="Haridas S."/>
            <person name="Kuo A."/>
            <person name="Pangilinan J."/>
            <person name="Riley R."/>
            <person name="Labutti K."/>
            <person name="Andreopoulos B."/>
            <person name="Lipzen A."/>
            <person name="Chen C."/>
            <person name="Yanf M."/>
            <person name="Daum C."/>
            <person name="Ng V."/>
            <person name="Clum A."/>
            <person name="Steindorff A."/>
            <person name="Ohm R."/>
            <person name="Martin F."/>
            <person name="Silar P."/>
            <person name="Natvig D."/>
            <person name="Lalanne C."/>
            <person name="Gautier V."/>
            <person name="Ament-Velasquez S.L."/>
            <person name="Kruys A."/>
            <person name="Hutchinson M.I."/>
            <person name="Powell A.J."/>
            <person name="Barry K."/>
            <person name="Miller A.N."/>
            <person name="Grigoriev I.V."/>
            <person name="Debuchy R."/>
            <person name="Gladieux P."/>
            <person name="Thoren M.H."/>
            <person name="Johannesson H."/>
        </authorList>
    </citation>
    <scope>NUCLEOTIDE SEQUENCE</scope>
    <source>
        <strain evidence="1">PSN324</strain>
    </source>
</reference>
<evidence type="ECO:0000313" key="2">
    <source>
        <dbReference type="Proteomes" id="UP001321749"/>
    </source>
</evidence>
<proteinExistence type="predicted"/>